<name>A0A316VKB2_9BASI</name>
<dbReference type="GeneID" id="37017699"/>
<dbReference type="EMBL" id="KZ819602">
    <property type="protein sequence ID" value="PWN36753.1"/>
    <property type="molecule type" value="Genomic_DNA"/>
</dbReference>
<dbReference type="InParanoid" id="A0A316VKB2"/>
<gene>
    <name evidence="1" type="ORF">FA14DRAFT_110598</name>
</gene>
<dbReference type="OrthoDB" id="2103474at2759"/>
<protein>
    <recommendedName>
        <fullName evidence="3">DUF4112 domain-containing protein</fullName>
    </recommendedName>
</protein>
<feature type="non-terminal residue" evidence="1">
    <location>
        <position position="1"/>
    </location>
</feature>
<organism evidence="1 2">
    <name type="scientific">Meira miltonrushii</name>
    <dbReference type="NCBI Taxonomy" id="1280837"/>
    <lineage>
        <taxon>Eukaryota</taxon>
        <taxon>Fungi</taxon>
        <taxon>Dikarya</taxon>
        <taxon>Basidiomycota</taxon>
        <taxon>Ustilaginomycotina</taxon>
        <taxon>Exobasidiomycetes</taxon>
        <taxon>Exobasidiales</taxon>
        <taxon>Brachybasidiaceae</taxon>
        <taxon>Meira</taxon>
    </lineage>
</organism>
<evidence type="ECO:0008006" key="3">
    <source>
        <dbReference type="Google" id="ProtNLM"/>
    </source>
</evidence>
<accession>A0A316VKB2</accession>
<dbReference type="Pfam" id="PF13430">
    <property type="entry name" value="DUF4112"/>
    <property type="match status" value="1"/>
</dbReference>
<dbReference type="Proteomes" id="UP000245771">
    <property type="component" value="Unassembled WGS sequence"/>
</dbReference>
<dbReference type="RefSeq" id="XP_025357055.1">
    <property type="nucleotide sequence ID" value="XM_025495918.1"/>
</dbReference>
<proteinExistence type="predicted"/>
<dbReference type="PANTHER" id="PTHR35519">
    <property type="entry name" value="MEMBRANE PROTEINS"/>
    <property type="match status" value="1"/>
</dbReference>
<dbReference type="AlphaFoldDB" id="A0A316VKB2"/>
<feature type="non-terminal residue" evidence="1">
    <location>
        <position position="172"/>
    </location>
</feature>
<dbReference type="InterPro" id="IPR025187">
    <property type="entry name" value="DUF4112"/>
</dbReference>
<reference evidence="1 2" key="1">
    <citation type="journal article" date="2018" name="Mol. Biol. Evol.">
        <title>Broad Genomic Sampling Reveals a Smut Pathogenic Ancestry of the Fungal Clade Ustilaginomycotina.</title>
        <authorList>
            <person name="Kijpornyongpan T."/>
            <person name="Mondo S.J."/>
            <person name="Barry K."/>
            <person name="Sandor L."/>
            <person name="Lee J."/>
            <person name="Lipzen A."/>
            <person name="Pangilinan J."/>
            <person name="LaButti K."/>
            <person name="Hainaut M."/>
            <person name="Henrissat B."/>
            <person name="Grigoriev I.V."/>
            <person name="Spatafora J.W."/>
            <person name="Aime M.C."/>
        </authorList>
    </citation>
    <scope>NUCLEOTIDE SEQUENCE [LARGE SCALE GENOMIC DNA]</scope>
    <source>
        <strain evidence="1 2">MCA 3882</strain>
    </source>
</reference>
<sequence>IATNAAKRLVMQHARVYEPEDPFYEFWTEPNGKQKRRKRPPPPGLTKQEAQLLRKISRRAHYLDKGFELCGFRFGWTAIIGLIPGAGDIADALLNYSLVLRPAAKGANLPPWIVTKMWVNNGVSAGVGLVPIAGDMILAIYKANSRNAKLLEEYLRVLGEEHIAAGLPNLTP</sequence>
<evidence type="ECO:0000313" key="2">
    <source>
        <dbReference type="Proteomes" id="UP000245771"/>
    </source>
</evidence>
<keyword evidence="2" id="KW-1185">Reference proteome</keyword>
<dbReference type="PANTHER" id="PTHR35519:SF2">
    <property type="entry name" value="PH DOMAIN PROTEIN"/>
    <property type="match status" value="1"/>
</dbReference>
<dbReference type="STRING" id="1280837.A0A316VKB2"/>
<evidence type="ECO:0000313" key="1">
    <source>
        <dbReference type="EMBL" id="PWN36753.1"/>
    </source>
</evidence>